<protein>
    <submittedName>
        <fullName evidence="1">DCC1-like thiol-disulfide oxidoreductase family protein</fullName>
    </submittedName>
</protein>
<evidence type="ECO:0000313" key="2">
    <source>
        <dbReference type="Proteomes" id="UP001428774"/>
    </source>
</evidence>
<keyword evidence="2" id="KW-1185">Reference proteome</keyword>
<gene>
    <name evidence="1" type="ORF">ABFB10_15615</name>
</gene>
<dbReference type="PANTHER" id="PTHR33639">
    <property type="entry name" value="THIOL-DISULFIDE OXIDOREDUCTASE DCC"/>
    <property type="match status" value="1"/>
</dbReference>
<sequence length="152" mass="16651">MGAAFPRYSHRADASVPAFDDSGHVVVVDGTCGVCSRGARMLARRDTRQEFRIATAGTGLGRALLLHYGLDPDAPDSWLYLREGEALFSLDAVIAVATRLGGAGRLAAALWLLPKGLRDWTYRRIARNRYRIMGRTDLCALPDPALRKRLIG</sequence>
<dbReference type="PANTHER" id="PTHR33639:SF2">
    <property type="entry name" value="DUF393 DOMAIN-CONTAINING PROTEIN"/>
    <property type="match status" value="1"/>
</dbReference>
<name>A0AAW9STQ4_9RHOB</name>
<dbReference type="AlphaFoldDB" id="A0AAW9STQ4"/>
<dbReference type="EMBL" id="JBDNCH010000002">
    <property type="protein sequence ID" value="MEN9062213.1"/>
    <property type="molecule type" value="Genomic_DNA"/>
</dbReference>
<comment type="caution">
    <text evidence="1">The sequence shown here is derived from an EMBL/GenBank/DDBJ whole genome shotgun (WGS) entry which is preliminary data.</text>
</comment>
<evidence type="ECO:0000313" key="1">
    <source>
        <dbReference type="EMBL" id="MEN9062213.1"/>
    </source>
</evidence>
<reference evidence="1 2" key="1">
    <citation type="submission" date="2024-05" db="EMBL/GenBank/DDBJ databases">
        <title>Genome sequence of Ponticoccus litoralis KCCM 90028.</title>
        <authorList>
            <person name="Kim J.M."/>
            <person name="Lee J.K."/>
            <person name="Choi B.J."/>
            <person name="Bayburt H."/>
            <person name="Baek J.H."/>
            <person name="Jeon C.O."/>
        </authorList>
    </citation>
    <scope>NUCLEOTIDE SEQUENCE [LARGE SCALE GENOMIC DNA]</scope>
    <source>
        <strain evidence="1 2">KCCM 90028</strain>
    </source>
</reference>
<dbReference type="InterPro" id="IPR052927">
    <property type="entry name" value="DCC_oxidoreductase"/>
</dbReference>
<dbReference type="Pfam" id="PF04134">
    <property type="entry name" value="DCC1-like"/>
    <property type="match status" value="1"/>
</dbReference>
<dbReference type="InterPro" id="IPR007263">
    <property type="entry name" value="DCC1-like"/>
</dbReference>
<organism evidence="1 2">
    <name type="scientific">Ponticoccus litoralis</name>
    <dbReference type="NCBI Taxonomy" id="422297"/>
    <lineage>
        <taxon>Bacteria</taxon>
        <taxon>Pseudomonadati</taxon>
        <taxon>Pseudomonadota</taxon>
        <taxon>Alphaproteobacteria</taxon>
        <taxon>Rhodobacterales</taxon>
        <taxon>Roseobacteraceae</taxon>
        <taxon>Ponticoccus</taxon>
    </lineage>
</organism>
<dbReference type="Proteomes" id="UP001428774">
    <property type="component" value="Unassembled WGS sequence"/>
</dbReference>
<dbReference type="RefSeq" id="WP_347167210.1">
    <property type="nucleotide sequence ID" value="NZ_JBDNCH010000002.1"/>
</dbReference>
<dbReference type="GO" id="GO:0015035">
    <property type="term" value="F:protein-disulfide reductase activity"/>
    <property type="evidence" value="ECO:0007669"/>
    <property type="project" value="InterPro"/>
</dbReference>
<accession>A0AAW9STQ4</accession>
<proteinExistence type="predicted"/>